<comment type="caution">
    <text evidence="3">The sequence shown here is derived from an EMBL/GenBank/DDBJ whole genome shotgun (WGS) entry which is preliminary data.</text>
</comment>
<keyword evidence="4" id="KW-1185">Reference proteome</keyword>
<evidence type="ECO:0000256" key="1">
    <source>
        <dbReference type="SAM" id="MobiDB-lite"/>
    </source>
</evidence>
<evidence type="ECO:0000256" key="2">
    <source>
        <dbReference type="SAM" id="SignalP"/>
    </source>
</evidence>
<sequence length="167" mass="17842">MNSAFKLSLFAAALAFAVPNVVMAAPATTQHSNAHKYYKGHRHSKKVSHKHNRNAQGAYQSQGDQTTADLNARSLQVIQSVNNGQGGSVQQIVPNPENALPPSARVPLTGNQTTSTLNRDSLQDVNRYDNTMRPVQPVAPGTGNTMVPPPPPVAGSVNPNNMPPVQY</sequence>
<feature type="compositionally biased region" description="Basic residues" evidence="1">
    <location>
        <begin position="33"/>
        <end position="53"/>
    </location>
</feature>
<feature type="chain" id="PRO_5047216887" evidence="2">
    <location>
        <begin position="25"/>
        <end position="167"/>
    </location>
</feature>
<organism evidence="3 4">
    <name type="scientific">Commensalibacter oyaizuii</name>
    <dbReference type="NCBI Taxonomy" id="3043873"/>
    <lineage>
        <taxon>Bacteria</taxon>
        <taxon>Pseudomonadati</taxon>
        <taxon>Pseudomonadota</taxon>
        <taxon>Alphaproteobacteria</taxon>
        <taxon>Acetobacterales</taxon>
        <taxon>Acetobacteraceae</taxon>
    </lineage>
</organism>
<dbReference type="RefSeq" id="WP_281447397.1">
    <property type="nucleotide sequence ID" value="NZ_JASBAO010000001.1"/>
</dbReference>
<proteinExistence type="predicted"/>
<evidence type="ECO:0000313" key="4">
    <source>
        <dbReference type="Proteomes" id="UP001431634"/>
    </source>
</evidence>
<feature type="signal peptide" evidence="2">
    <location>
        <begin position="1"/>
        <end position="24"/>
    </location>
</feature>
<dbReference type="EMBL" id="JASBAO010000001">
    <property type="protein sequence ID" value="MDI2090248.1"/>
    <property type="molecule type" value="Genomic_DNA"/>
</dbReference>
<feature type="compositionally biased region" description="Polar residues" evidence="1">
    <location>
        <begin position="54"/>
        <end position="64"/>
    </location>
</feature>
<reference evidence="3" key="1">
    <citation type="submission" date="2023-05" db="EMBL/GenBank/DDBJ databases">
        <title>Whole genome sequence of Commensalibacter sp.</title>
        <authorList>
            <person name="Charoenyingcharoen P."/>
            <person name="Yukphan P."/>
        </authorList>
    </citation>
    <scope>NUCLEOTIDE SEQUENCE</scope>
    <source>
        <strain evidence="3">TBRC 16381</strain>
    </source>
</reference>
<feature type="region of interest" description="Disordered" evidence="1">
    <location>
        <begin position="132"/>
        <end position="167"/>
    </location>
</feature>
<name>A0ABT6PZG4_9PROT</name>
<evidence type="ECO:0000313" key="3">
    <source>
        <dbReference type="EMBL" id="MDI2090248.1"/>
    </source>
</evidence>
<keyword evidence="2" id="KW-0732">Signal</keyword>
<feature type="region of interest" description="Disordered" evidence="1">
    <location>
        <begin position="33"/>
        <end position="64"/>
    </location>
</feature>
<dbReference type="Proteomes" id="UP001431634">
    <property type="component" value="Unassembled WGS sequence"/>
</dbReference>
<accession>A0ABT6PZG4</accession>
<protein>
    <submittedName>
        <fullName evidence="3">Uncharacterized protein</fullName>
    </submittedName>
</protein>
<gene>
    <name evidence="3" type="ORF">QJV27_02430</name>
</gene>